<keyword evidence="2" id="KW-1185">Reference proteome</keyword>
<gene>
    <name evidence="1" type="ORF">SH580_11250</name>
</gene>
<proteinExistence type="predicted"/>
<protein>
    <recommendedName>
        <fullName evidence="3">Addiction module toxin RelE</fullName>
    </recommendedName>
</protein>
<evidence type="ECO:0008006" key="3">
    <source>
        <dbReference type="Google" id="ProtNLM"/>
    </source>
</evidence>
<name>A0ABZ0RM52_9BACT</name>
<dbReference type="EMBL" id="CP138858">
    <property type="protein sequence ID" value="WPJ94009.1"/>
    <property type="molecule type" value="Genomic_DNA"/>
</dbReference>
<dbReference type="Proteomes" id="UP001324993">
    <property type="component" value="Chromosome"/>
</dbReference>
<evidence type="ECO:0000313" key="2">
    <source>
        <dbReference type="Proteomes" id="UP001324993"/>
    </source>
</evidence>
<evidence type="ECO:0000313" key="1">
    <source>
        <dbReference type="EMBL" id="WPJ94009.1"/>
    </source>
</evidence>
<accession>A0ABZ0RM52</accession>
<dbReference type="RefSeq" id="WP_319830973.1">
    <property type="nucleotide sequence ID" value="NZ_CP138858.1"/>
</dbReference>
<organism evidence="1 2">
    <name type="scientific">Coraliomargarita algicola</name>
    <dbReference type="NCBI Taxonomy" id="3092156"/>
    <lineage>
        <taxon>Bacteria</taxon>
        <taxon>Pseudomonadati</taxon>
        <taxon>Verrucomicrobiota</taxon>
        <taxon>Opitutia</taxon>
        <taxon>Puniceicoccales</taxon>
        <taxon>Coraliomargaritaceae</taxon>
        <taxon>Coraliomargarita</taxon>
    </lineage>
</organism>
<sequence length="121" mass="13652">MWNLKQTLLFDRKLKRWAKKHPDELQATFDNLDTYHEHLNSGLPAPLIQLGCIHHEPQGLKAIDQKGGGANLAQTRLYVFPDESTDTLHLITLGDKNSQKSDLKECADFIGKLKKGNSHGH</sequence>
<reference evidence="1 2" key="1">
    <citation type="submission" date="2023-11" db="EMBL/GenBank/DDBJ databases">
        <title>Coraliomargarita sp. nov., isolated from marine algae.</title>
        <authorList>
            <person name="Lee J.K."/>
            <person name="Baek J.H."/>
            <person name="Kim J.M."/>
            <person name="Choi D.G."/>
            <person name="Jeon C.O."/>
        </authorList>
    </citation>
    <scope>NUCLEOTIDE SEQUENCE [LARGE SCALE GENOMIC DNA]</scope>
    <source>
        <strain evidence="1 2">J2-16</strain>
    </source>
</reference>